<dbReference type="PROSITE" id="PS51257">
    <property type="entry name" value="PROKAR_LIPOPROTEIN"/>
    <property type="match status" value="1"/>
</dbReference>
<protein>
    <recommendedName>
        <fullName evidence="7">Lipoprotein</fullName>
    </recommendedName>
</protein>
<evidence type="ECO:0000313" key="3">
    <source>
        <dbReference type="EMBL" id="MBJ7595591.1"/>
    </source>
</evidence>
<dbReference type="Proteomes" id="UP000248724">
    <property type="component" value="Unassembled WGS sequence"/>
</dbReference>
<gene>
    <name evidence="4" type="ORF">DLM65_05450</name>
    <name evidence="3" type="ORF">JF886_12165</name>
</gene>
<feature type="chain" id="PRO_5015871233" description="Lipoprotein" evidence="2">
    <location>
        <begin position="24"/>
        <end position="201"/>
    </location>
</feature>
<dbReference type="Proteomes" id="UP000606991">
    <property type="component" value="Unassembled WGS sequence"/>
</dbReference>
<feature type="region of interest" description="Disordered" evidence="1">
    <location>
        <begin position="26"/>
        <end position="51"/>
    </location>
</feature>
<reference evidence="3 6" key="3">
    <citation type="submission" date="2020-10" db="EMBL/GenBank/DDBJ databases">
        <title>Ca. Dormibacterota MAGs.</title>
        <authorList>
            <person name="Montgomery K."/>
        </authorList>
    </citation>
    <scope>NUCLEOTIDE SEQUENCE [LARGE SCALE GENOMIC DNA]</scope>
    <source>
        <strain evidence="3">SC8812_S17_18</strain>
    </source>
</reference>
<dbReference type="RefSeq" id="WP_337312838.1">
    <property type="nucleotide sequence ID" value="NZ_JAEKNS010000125.1"/>
</dbReference>
<accession>A0A2W5ZFT2</accession>
<dbReference type="AlphaFoldDB" id="A0A2W5ZFT2"/>
<evidence type="ECO:0000313" key="6">
    <source>
        <dbReference type="Proteomes" id="UP000606991"/>
    </source>
</evidence>
<evidence type="ECO:0000313" key="4">
    <source>
        <dbReference type="EMBL" id="PZR81636.1"/>
    </source>
</evidence>
<dbReference type="EMBL" id="QHBU01000102">
    <property type="protein sequence ID" value="PZR81636.1"/>
    <property type="molecule type" value="Genomic_DNA"/>
</dbReference>
<organism evidence="4 5">
    <name type="scientific">Candidatus Aeolococcus gillhamiae</name>
    <dbReference type="NCBI Taxonomy" id="3127015"/>
    <lineage>
        <taxon>Bacteria</taxon>
        <taxon>Bacillati</taxon>
        <taxon>Candidatus Dormiibacterota</taxon>
        <taxon>Candidatus Dormibacteria</taxon>
        <taxon>Candidatus Aeolococcales</taxon>
        <taxon>Candidatus Aeolococcaceae</taxon>
        <taxon>Candidatus Aeolococcus</taxon>
    </lineage>
</organism>
<accession>A0A934K3I8</accession>
<dbReference type="EMBL" id="JAEKNS010000125">
    <property type="protein sequence ID" value="MBJ7595591.1"/>
    <property type="molecule type" value="Genomic_DNA"/>
</dbReference>
<feature type="compositionally biased region" description="Low complexity" evidence="1">
    <location>
        <begin position="26"/>
        <end position="44"/>
    </location>
</feature>
<evidence type="ECO:0000256" key="1">
    <source>
        <dbReference type="SAM" id="MobiDB-lite"/>
    </source>
</evidence>
<keyword evidence="2" id="KW-0732">Signal</keyword>
<evidence type="ECO:0008006" key="7">
    <source>
        <dbReference type="Google" id="ProtNLM"/>
    </source>
</evidence>
<sequence>MQRGLLGASVAFAGLLVACGSDATPAPTSTGAANNPAASASAGTETLPPGDIPDTVAYPTFTPATAGYVIRIPEGFARADTSSAIVFTFHFNSIRIESVKSPSAPTLASAQSTDVPAIRQSFANTTIGQISSVSRNAGPAVLVKFQADSQPDPVTGKTGRLDMERYEFWHNGTELIVTLAAPAGSDNVDPWLTVTNSLRWQ</sequence>
<comment type="caution">
    <text evidence="4">The sequence shown here is derived from an EMBL/GenBank/DDBJ whole genome shotgun (WGS) entry which is preliminary data.</text>
</comment>
<name>A0A2W5ZFT2_9BACT</name>
<feature type="signal peptide" evidence="2">
    <location>
        <begin position="1"/>
        <end position="23"/>
    </location>
</feature>
<reference evidence="4 5" key="1">
    <citation type="journal article" date="2017" name="Nature">
        <title>Atmospheric trace gases support primary production in Antarctic desert surface soil.</title>
        <authorList>
            <person name="Ji M."/>
            <person name="Greening C."/>
            <person name="Vanwonterghem I."/>
            <person name="Carere C.R."/>
            <person name="Bay S.K."/>
            <person name="Steen J.A."/>
            <person name="Montgomery K."/>
            <person name="Lines T."/>
            <person name="Beardall J."/>
            <person name="van Dorst J."/>
            <person name="Snape I."/>
            <person name="Stott M.B."/>
            <person name="Hugenholtz P."/>
            <person name="Ferrari B.C."/>
        </authorList>
    </citation>
    <scope>NUCLEOTIDE SEQUENCE [LARGE SCALE GENOMIC DNA]</scope>
    <source>
        <strain evidence="4">RRmetagenome_bin12</strain>
    </source>
</reference>
<evidence type="ECO:0000313" key="5">
    <source>
        <dbReference type="Proteomes" id="UP000248724"/>
    </source>
</evidence>
<evidence type="ECO:0000256" key="2">
    <source>
        <dbReference type="SAM" id="SignalP"/>
    </source>
</evidence>
<reference evidence="4" key="2">
    <citation type="submission" date="2018-05" db="EMBL/GenBank/DDBJ databases">
        <authorList>
            <person name="Ferrari B."/>
        </authorList>
    </citation>
    <scope>NUCLEOTIDE SEQUENCE</scope>
    <source>
        <strain evidence="4">RRmetagenome_bin12</strain>
    </source>
</reference>
<proteinExistence type="predicted"/>